<dbReference type="InterPro" id="IPR001304">
    <property type="entry name" value="C-type_lectin-like"/>
</dbReference>
<dbReference type="AlphaFoldDB" id="A0A6P6KMB3"/>
<dbReference type="InterPro" id="IPR016187">
    <property type="entry name" value="CTDL_fold"/>
</dbReference>
<feature type="domain" description="C-type lectin" evidence="1">
    <location>
        <begin position="40"/>
        <end position="140"/>
    </location>
</feature>
<name>A0A6P6KMB3_CARAU</name>
<dbReference type="InterPro" id="IPR016186">
    <property type="entry name" value="C-type_lectin-like/link_sf"/>
</dbReference>
<organism evidence="2 3">
    <name type="scientific">Carassius auratus</name>
    <name type="common">Goldfish</name>
    <dbReference type="NCBI Taxonomy" id="7957"/>
    <lineage>
        <taxon>Eukaryota</taxon>
        <taxon>Metazoa</taxon>
        <taxon>Chordata</taxon>
        <taxon>Craniata</taxon>
        <taxon>Vertebrata</taxon>
        <taxon>Euteleostomi</taxon>
        <taxon>Actinopterygii</taxon>
        <taxon>Neopterygii</taxon>
        <taxon>Teleostei</taxon>
        <taxon>Ostariophysi</taxon>
        <taxon>Cypriniformes</taxon>
        <taxon>Cyprinidae</taxon>
        <taxon>Cyprininae</taxon>
        <taxon>Carassius</taxon>
    </lineage>
</organism>
<evidence type="ECO:0000313" key="2">
    <source>
        <dbReference type="Proteomes" id="UP000515129"/>
    </source>
</evidence>
<keyword evidence="2" id="KW-1185">Reference proteome</keyword>
<sequence length="286" mass="32162">MPLTTCMDKSEESGHDEYDYGRRILEIHEGIVYEFVQEFMPWAEAQESCEKLGGHLLRDLNFKIKELLQTQSTQTGPWWVSRELMYKNSVSGFEPVSYSLVKSDGKDVNKNHFACTYMVKDPFQLVTTPNCSMSFSSLCTRDLNTHLTSSPANKRSRRSLTGTLSLLTNYIGTTAVFLTNIKDMLKDLETTTEEISKANKVKYLQNIYDHLLKSGDLNGEQLDEIMNSTAAILLYSQECAPDKMGDLEELITLAGQIYGYALPANSNIVKELPTGTIHVTRSLLAA</sequence>
<dbReference type="Proteomes" id="UP000515129">
    <property type="component" value="Chromosome 32"/>
</dbReference>
<dbReference type="CDD" id="cd00037">
    <property type="entry name" value="CLECT"/>
    <property type="match status" value="1"/>
</dbReference>
<dbReference type="OrthoDB" id="8952973at2759"/>
<dbReference type="KEGG" id="caua:113052406"/>
<dbReference type="Gene3D" id="3.10.100.10">
    <property type="entry name" value="Mannose-Binding Protein A, subunit A"/>
    <property type="match status" value="1"/>
</dbReference>
<dbReference type="Pfam" id="PF00059">
    <property type="entry name" value="Lectin_C"/>
    <property type="match status" value="1"/>
</dbReference>
<gene>
    <name evidence="3" type="primary">LOC113052406</name>
</gene>
<reference evidence="3" key="1">
    <citation type="submission" date="2025-08" db="UniProtKB">
        <authorList>
            <consortium name="RefSeq"/>
        </authorList>
    </citation>
    <scope>IDENTIFICATION</scope>
    <source>
        <strain evidence="3">Wakin</strain>
        <tissue evidence="3">Muscle</tissue>
    </source>
</reference>
<dbReference type="GeneID" id="113052406"/>
<dbReference type="RefSeq" id="XP_026072636.1">
    <property type="nucleotide sequence ID" value="XM_026216851.1"/>
</dbReference>
<accession>A0A6P6KMB3</accession>
<proteinExistence type="predicted"/>
<evidence type="ECO:0000259" key="1">
    <source>
        <dbReference type="Pfam" id="PF00059"/>
    </source>
</evidence>
<protein>
    <submittedName>
        <fullName evidence="3">Uncharacterized protein LOC113052406</fullName>
    </submittedName>
</protein>
<dbReference type="SUPFAM" id="SSF56436">
    <property type="entry name" value="C-type lectin-like"/>
    <property type="match status" value="1"/>
</dbReference>
<evidence type="ECO:0000313" key="3">
    <source>
        <dbReference type="RefSeq" id="XP_026072636.1"/>
    </source>
</evidence>